<dbReference type="EC" id="1.3.-.-" evidence="9"/>
<keyword evidence="4 9" id="KW-0963">Cytoplasm</keyword>
<feature type="binding site" evidence="9">
    <location>
        <position position="209"/>
    </location>
    <ligand>
        <name>FMN</name>
        <dbReference type="ChEBI" id="CHEBI:58210"/>
    </ligand>
</feature>
<keyword evidence="8 9" id="KW-0560">Oxidoreductase</keyword>
<name>A0A5C5WPZ2_9PLAN</name>
<evidence type="ECO:0000313" key="12">
    <source>
        <dbReference type="EMBL" id="TWT52325.1"/>
    </source>
</evidence>
<dbReference type="GO" id="GO:0005737">
    <property type="term" value="C:cytoplasm"/>
    <property type="evidence" value="ECO:0007669"/>
    <property type="project" value="UniProtKB-SubCell"/>
</dbReference>
<dbReference type="PANTHER" id="PTHR48109">
    <property type="entry name" value="DIHYDROOROTATE DEHYDROGENASE (QUINONE), MITOCHONDRIAL-RELATED"/>
    <property type="match status" value="1"/>
</dbReference>
<comment type="subcellular location">
    <subcellularLocation>
        <location evidence="1 9">Cytoplasm</location>
    </subcellularLocation>
</comment>
<feature type="domain" description="Dihydroorotate dehydrogenase catalytic" evidence="11">
    <location>
        <begin position="49"/>
        <end position="320"/>
    </location>
</feature>
<dbReference type="GO" id="GO:0004152">
    <property type="term" value="F:dihydroorotate dehydrogenase activity"/>
    <property type="evidence" value="ECO:0007669"/>
    <property type="project" value="UniProtKB-UniRule"/>
</dbReference>
<dbReference type="InterPro" id="IPR050074">
    <property type="entry name" value="DHO_dehydrogenase"/>
</dbReference>
<dbReference type="PROSITE" id="PS00911">
    <property type="entry name" value="DHODEHASE_1"/>
    <property type="match status" value="1"/>
</dbReference>
<dbReference type="UniPathway" id="UPA00070"/>
<feature type="binding site" evidence="9">
    <location>
        <position position="235"/>
    </location>
    <ligand>
        <name>FMN</name>
        <dbReference type="ChEBI" id="CHEBI:58210"/>
    </ligand>
</feature>
<feature type="binding site" evidence="9">
    <location>
        <begin position="236"/>
        <end position="237"/>
    </location>
    <ligand>
        <name>substrate</name>
    </ligand>
</feature>
<keyword evidence="7 9" id="KW-0665">Pyrimidine biosynthesis</keyword>
<feature type="binding site" evidence="9">
    <location>
        <position position="66"/>
    </location>
    <ligand>
        <name>FMN</name>
        <dbReference type="ChEBI" id="CHEBI:58210"/>
    </ligand>
</feature>
<feature type="binding site" evidence="9">
    <location>
        <position position="172"/>
    </location>
    <ligand>
        <name>FMN</name>
        <dbReference type="ChEBI" id="CHEBI:58210"/>
    </ligand>
</feature>
<evidence type="ECO:0000256" key="5">
    <source>
        <dbReference type="ARBA" id="ARBA00022630"/>
    </source>
</evidence>
<evidence type="ECO:0000256" key="9">
    <source>
        <dbReference type="HAMAP-Rule" id="MF_00224"/>
    </source>
</evidence>
<dbReference type="NCBIfam" id="NF005574">
    <property type="entry name" value="PRK07259.1"/>
    <property type="match status" value="1"/>
</dbReference>
<evidence type="ECO:0000313" key="13">
    <source>
        <dbReference type="Proteomes" id="UP000317243"/>
    </source>
</evidence>
<dbReference type="Pfam" id="PF01180">
    <property type="entry name" value="DHO_dh"/>
    <property type="match status" value="1"/>
</dbReference>
<keyword evidence="6 9" id="KW-0288">FMN</keyword>
<dbReference type="EMBL" id="SIHI01000006">
    <property type="protein sequence ID" value="TWT52325.1"/>
    <property type="molecule type" value="Genomic_DNA"/>
</dbReference>
<proteinExistence type="inferred from homology"/>
<evidence type="ECO:0000259" key="11">
    <source>
        <dbReference type="Pfam" id="PF01180"/>
    </source>
</evidence>
<evidence type="ECO:0000256" key="7">
    <source>
        <dbReference type="ARBA" id="ARBA00022975"/>
    </source>
</evidence>
<dbReference type="NCBIfam" id="TIGR01037">
    <property type="entry name" value="pyrD_sub1_fam"/>
    <property type="match status" value="1"/>
</dbReference>
<feature type="binding site" evidence="9">
    <location>
        <position position="90"/>
    </location>
    <ligand>
        <name>substrate</name>
    </ligand>
</feature>
<feature type="binding site" evidence="9">
    <location>
        <position position="261"/>
    </location>
    <ligand>
        <name>FMN</name>
        <dbReference type="ChEBI" id="CHEBI:58210"/>
    </ligand>
</feature>
<accession>A0A5C5WPZ2</accession>
<dbReference type="InterPro" id="IPR024920">
    <property type="entry name" value="Dihydroorotate_DH_1"/>
</dbReference>
<evidence type="ECO:0000256" key="4">
    <source>
        <dbReference type="ARBA" id="ARBA00022490"/>
    </source>
</evidence>
<dbReference type="GO" id="GO:0044205">
    <property type="term" value="P:'de novo' UMP biosynthetic process"/>
    <property type="evidence" value="ECO:0007669"/>
    <property type="project" value="UniProtKB-UniRule"/>
</dbReference>
<dbReference type="PIRSF" id="PIRSF000164">
    <property type="entry name" value="DHO_oxidase"/>
    <property type="match status" value="1"/>
</dbReference>
<evidence type="ECO:0000256" key="2">
    <source>
        <dbReference type="ARBA" id="ARBA00004725"/>
    </source>
</evidence>
<sequence>MITRNDHSVWLRNRRKPSESDSYRKSSRNDRIDEQNDIATEDQSLMADLQVTLNRLKLRNPILVASGTFGYAREMAAFVNFSDLGGIVPKTVTGESRIGNPPPRTVETSSGMLNSIGLDNDGIDVFINKHVPYLTGLDTALIANVAGRTVDDFAMLAERLSGVSGIAAVELNISCPNVSGGVDFGTNPDSAKEVVAAVRNACPFPVIAKLTPNVTDITAIAAGAAEGGADAVSCVNTFQGMAIDWRRRKAVLGNVLGGLSGPAIKPLALRCVYQIAKSVDIPIIGIGGISTIDDVLEFLVAGATAVQIGTANFYNPAVSGSMATLLNQQLDADGIRSVAEIVGSIHQTTQQSC</sequence>
<comment type="similarity">
    <text evidence="3 9">Belongs to the dihydroorotate dehydrogenase family. Type 1 subfamily.</text>
</comment>
<comment type="cofactor">
    <cofactor evidence="9">
        <name>FMN</name>
        <dbReference type="ChEBI" id="CHEBI:58210"/>
    </cofactor>
    <text evidence="9">Binds 1 FMN per subunit.</text>
</comment>
<comment type="function">
    <text evidence="9">Catalyzes the conversion of dihydroorotate to orotate.</text>
</comment>
<dbReference type="InterPro" id="IPR033888">
    <property type="entry name" value="DHOD_1B"/>
</dbReference>
<dbReference type="AlphaFoldDB" id="A0A5C5WPZ2"/>
<dbReference type="PANTHER" id="PTHR48109:SF1">
    <property type="entry name" value="DIHYDROOROTATE DEHYDROGENASE (FUMARATE)"/>
    <property type="match status" value="1"/>
</dbReference>
<dbReference type="InterPro" id="IPR013785">
    <property type="entry name" value="Aldolase_TIM"/>
</dbReference>
<feature type="binding site" evidence="9">
    <location>
        <begin position="309"/>
        <end position="310"/>
    </location>
    <ligand>
        <name>FMN</name>
        <dbReference type="ChEBI" id="CHEBI:58210"/>
    </ligand>
</feature>
<gene>
    <name evidence="12" type="primary">pyrD_2</name>
    <name evidence="9" type="synonym">pyrD</name>
    <name evidence="12" type="ORF">KOR42_30110</name>
</gene>
<feature type="binding site" evidence="9">
    <location>
        <begin position="90"/>
        <end position="91"/>
    </location>
    <ligand>
        <name>FMN</name>
        <dbReference type="ChEBI" id="CHEBI:58210"/>
    </ligand>
</feature>
<evidence type="ECO:0000256" key="6">
    <source>
        <dbReference type="ARBA" id="ARBA00022643"/>
    </source>
</evidence>
<evidence type="ECO:0000256" key="3">
    <source>
        <dbReference type="ARBA" id="ARBA00008008"/>
    </source>
</evidence>
<dbReference type="GO" id="GO:0006207">
    <property type="term" value="P:'de novo' pyrimidine nucleobase biosynthetic process"/>
    <property type="evidence" value="ECO:0007669"/>
    <property type="project" value="InterPro"/>
</dbReference>
<dbReference type="SUPFAM" id="SSF51395">
    <property type="entry name" value="FMN-linked oxidoreductases"/>
    <property type="match status" value="1"/>
</dbReference>
<feature type="active site" description="Nucleophile" evidence="9">
    <location>
        <position position="175"/>
    </location>
</feature>
<feature type="binding site" evidence="9">
    <location>
        <position position="172"/>
    </location>
    <ligand>
        <name>substrate</name>
    </ligand>
</feature>
<feature type="compositionally biased region" description="Basic and acidic residues" evidence="10">
    <location>
        <begin position="16"/>
        <end position="34"/>
    </location>
</feature>
<dbReference type="Gene3D" id="3.20.20.70">
    <property type="entry name" value="Aldolase class I"/>
    <property type="match status" value="1"/>
</dbReference>
<feature type="binding site" evidence="9">
    <location>
        <begin position="287"/>
        <end position="288"/>
    </location>
    <ligand>
        <name>FMN</name>
        <dbReference type="ChEBI" id="CHEBI:58210"/>
    </ligand>
</feature>
<reference evidence="12 13" key="1">
    <citation type="submission" date="2019-02" db="EMBL/GenBank/DDBJ databases">
        <title>Deep-cultivation of Planctomycetes and their phenomic and genomic characterization uncovers novel biology.</title>
        <authorList>
            <person name="Wiegand S."/>
            <person name="Jogler M."/>
            <person name="Boedeker C."/>
            <person name="Pinto D."/>
            <person name="Vollmers J."/>
            <person name="Rivas-Marin E."/>
            <person name="Kohn T."/>
            <person name="Peeters S.H."/>
            <person name="Heuer A."/>
            <person name="Rast P."/>
            <person name="Oberbeckmann S."/>
            <person name="Bunk B."/>
            <person name="Jeske O."/>
            <person name="Meyerdierks A."/>
            <person name="Storesund J.E."/>
            <person name="Kallscheuer N."/>
            <person name="Luecker S."/>
            <person name="Lage O.M."/>
            <person name="Pohl T."/>
            <person name="Merkel B.J."/>
            <person name="Hornburger P."/>
            <person name="Mueller R.-W."/>
            <person name="Bruemmer F."/>
            <person name="Labrenz M."/>
            <person name="Spormann A.M."/>
            <person name="Op Den Camp H."/>
            <person name="Overmann J."/>
            <person name="Amann R."/>
            <person name="Jetten M.S.M."/>
            <person name="Mascher T."/>
            <person name="Medema M.H."/>
            <person name="Devos D.P."/>
            <person name="Kaster A.-K."/>
            <person name="Ovreas L."/>
            <person name="Rohde M."/>
            <person name="Galperin M.Y."/>
            <person name="Jogler C."/>
        </authorList>
    </citation>
    <scope>NUCLEOTIDE SEQUENCE [LARGE SCALE GENOMIC DNA]</scope>
    <source>
        <strain evidence="12 13">KOR42</strain>
    </source>
</reference>
<dbReference type="HAMAP" id="MF_00224">
    <property type="entry name" value="DHO_dh_type1"/>
    <property type="match status" value="1"/>
</dbReference>
<dbReference type="InterPro" id="IPR049622">
    <property type="entry name" value="Dihydroorotate_DH_I"/>
</dbReference>
<dbReference type="PROSITE" id="PS00912">
    <property type="entry name" value="DHODEHASE_2"/>
    <property type="match status" value="1"/>
</dbReference>
<evidence type="ECO:0000256" key="10">
    <source>
        <dbReference type="SAM" id="MobiDB-lite"/>
    </source>
</evidence>
<dbReference type="CDD" id="cd04740">
    <property type="entry name" value="DHOD_1B_like"/>
    <property type="match status" value="1"/>
</dbReference>
<comment type="pathway">
    <text evidence="2 9">Pyrimidine metabolism; UMP biosynthesis via de novo pathway.</text>
</comment>
<protein>
    <recommendedName>
        <fullName evidence="9">Dihydroorotate dehydrogenase</fullName>
        <shortName evidence="9">DHOD</shortName>
        <shortName evidence="9">DHODase</shortName>
        <shortName evidence="9">DHOdehase</shortName>
        <ecNumber evidence="9">1.3.-.-</ecNumber>
    </recommendedName>
</protein>
<keyword evidence="13" id="KW-1185">Reference proteome</keyword>
<feature type="binding site" evidence="9">
    <location>
        <begin position="114"/>
        <end position="118"/>
    </location>
    <ligand>
        <name>substrate</name>
    </ligand>
</feature>
<organism evidence="12 13">
    <name type="scientific">Thalassoglobus neptunius</name>
    <dbReference type="NCBI Taxonomy" id="1938619"/>
    <lineage>
        <taxon>Bacteria</taxon>
        <taxon>Pseudomonadati</taxon>
        <taxon>Planctomycetota</taxon>
        <taxon>Planctomycetia</taxon>
        <taxon>Planctomycetales</taxon>
        <taxon>Planctomycetaceae</taxon>
        <taxon>Thalassoglobus</taxon>
    </lineage>
</organism>
<dbReference type="Proteomes" id="UP000317243">
    <property type="component" value="Unassembled WGS sequence"/>
</dbReference>
<evidence type="ECO:0000256" key="8">
    <source>
        <dbReference type="ARBA" id="ARBA00023002"/>
    </source>
</evidence>
<dbReference type="FunFam" id="3.20.20.70:FF:000027">
    <property type="entry name" value="Dihydropyrimidine dehydrogenase [NADP(+)]"/>
    <property type="match status" value="1"/>
</dbReference>
<dbReference type="InterPro" id="IPR005720">
    <property type="entry name" value="Dihydroorotate_DH_cat"/>
</dbReference>
<keyword evidence="5 9" id="KW-0285">Flavoprotein</keyword>
<feature type="binding site" evidence="9">
    <location>
        <position position="144"/>
    </location>
    <ligand>
        <name>FMN</name>
        <dbReference type="ChEBI" id="CHEBI:58210"/>
    </ligand>
</feature>
<evidence type="ECO:0000256" key="1">
    <source>
        <dbReference type="ARBA" id="ARBA00004496"/>
    </source>
</evidence>
<dbReference type="InterPro" id="IPR012135">
    <property type="entry name" value="Dihydroorotate_DH_1_2"/>
</dbReference>
<dbReference type="InterPro" id="IPR001295">
    <property type="entry name" value="Dihydroorotate_DH_CS"/>
</dbReference>
<comment type="caution">
    <text evidence="12">The sequence shown here is derived from an EMBL/GenBank/DDBJ whole genome shotgun (WGS) entry which is preliminary data.</text>
</comment>
<comment type="catalytic activity">
    <reaction evidence="9">
        <text>(S)-dihydroorotate + A = orotate + AH2</text>
        <dbReference type="Rhea" id="RHEA:18073"/>
        <dbReference type="ChEBI" id="CHEBI:13193"/>
        <dbReference type="ChEBI" id="CHEBI:17499"/>
        <dbReference type="ChEBI" id="CHEBI:30839"/>
        <dbReference type="ChEBI" id="CHEBI:30864"/>
    </reaction>
</comment>
<feature type="region of interest" description="Disordered" evidence="10">
    <location>
        <begin position="1"/>
        <end position="37"/>
    </location>
</feature>